<sequence>MPRLLKQLQKEPDLVQKYAAAFAKEPVLKEVGFNFITAHSRGLFDSRSEATIKDVERNHEVVFATMSVAPSIRLSEEILAKAILAFYVSSKLVPAGVTEEALEEWLFWETPGNAKSPGLKQLKQRCIDAGISRDVVANDASESSSRAASHEDLDNVAPAPSKASSSFDWSRLQQRLKQCMGDKLDLLAESKGLKKRPVATPIRGKDGLPDFVLESLSRQLPAVAPFATTAGEDDTVAVEEQAKPKKPKGKSSAKNKGGKRSKKQKEIAGPEVEEGLKLDEPPVDACPAALEQPGTSPPQGLDPAALLQQPDVKYNPNTFSKMRLAFIKQQKEKGMKHVEANQAWMSSNLRADLVSQLPEKELKRRRSAGTHQRSILFPCGNEGYSFVSLGNLLASRVALLAYLSLALLCRFVLEQPGGSAAEIHPRLQQLFNKYNIFRTAIWGANYANDNNCTPKRHWLYGNDRMLLQRLAVAAGYMSKGRMQELTGDLVKRVRKEDGTWSWSGRKDALQASQQYHERFGAHFAELKKEMADHHWEALPESPFQERKAELFKKSDLELFQEGFDIDWKNEEDIDLWEDAWAFCFHSNRGEAKLFEVITYLREQPSFRPLDRWSALLDRAYHDVKILRQMTFVEHE</sequence>
<gene>
    <name evidence="2" type="ORF">C1SCF055_LOCUS11431</name>
</gene>
<feature type="region of interest" description="Disordered" evidence="1">
    <location>
        <begin position="238"/>
        <end position="304"/>
    </location>
</feature>
<feature type="region of interest" description="Disordered" evidence="1">
    <location>
        <begin position="138"/>
        <end position="164"/>
    </location>
</feature>
<organism evidence="2">
    <name type="scientific">Cladocopium goreaui</name>
    <dbReference type="NCBI Taxonomy" id="2562237"/>
    <lineage>
        <taxon>Eukaryota</taxon>
        <taxon>Sar</taxon>
        <taxon>Alveolata</taxon>
        <taxon>Dinophyceae</taxon>
        <taxon>Suessiales</taxon>
        <taxon>Symbiodiniaceae</taxon>
        <taxon>Cladocopium</taxon>
    </lineage>
</organism>
<evidence type="ECO:0000313" key="3">
    <source>
        <dbReference type="EMBL" id="CAL1137229.1"/>
    </source>
</evidence>
<feature type="compositionally biased region" description="Basic residues" evidence="1">
    <location>
        <begin position="244"/>
        <end position="263"/>
    </location>
</feature>
<evidence type="ECO:0000313" key="2">
    <source>
        <dbReference type="EMBL" id="CAI3983854.1"/>
    </source>
</evidence>
<evidence type="ECO:0000313" key="4">
    <source>
        <dbReference type="Proteomes" id="UP001152797"/>
    </source>
</evidence>
<reference evidence="2" key="1">
    <citation type="submission" date="2022-10" db="EMBL/GenBank/DDBJ databases">
        <authorList>
            <person name="Chen Y."/>
            <person name="Dougan E. K."/>
            <person name="Chan C."/>
            <person name="Rhodes N."/>
            <person name="Thang M."/>
        </authorList>
    </citation>
    <scope>NUCLEOTIDE SEQUENCE</scope>
</reference>
<name>A0A9P1FNI8_9DINO</name>
<dbReference type="EMBL" id="CAMXCT020000840">
    <property type="protein sequence ID" value="CAL1137229.1"/>
    <property type="molecule type" value="Genomic_DNA"/>
</dbReference>
<accession>A0A9P1FNI8</accession>
<comment type="caution">
    <text evidence="2">The sequence shown here is derived from an EMBL/GenBank/DDBJ whole genome shotgun (WGS) entry which is preliminary data.</text>
</comment>
<keyword evidence="4" id="KW-1185">Reference proteome</keyword>
<evidence type="ECO:0000256" key="1">
    <source>
        <dbReference type="SAM" id="MobiDB-lite"/>
    </source>
</evidence>
<proteinExistence type="predicted"/>
<dbReference type="EMBL" id="CAMXCT030000840">
    <property type="protein sequence ID" value="CAL4771166.1"/>
    <property type="molecule type" value="Genomic_DNA"/>
</dbReference>
<protein>
    <submittedName>
        <fullName evidence="2">Uncharacterized protein</fullName>
    </submittedName>
</protein>
<reference evidence="3" key="2">
    <citation type="submission" date="2024-04" db="EMBL/GenBank/DDBJ databases">
        <authorList>
            <person name="Chen Y."/>
            <person name="Shah S."/>
            <person name="Dougan E. K."/>
            <person name="Thang M."/>
            <person name="Chan C."/>
        </authorList>
    </citation>
    <scope>NUCLEOTIDE SEQUENCE [LARGE SCALE GENOMIC DNA]</scope>
</reference>
<dbReference type="Proteomes" id="UP001152797">
    <property type="component" value="Unassembled WGS sequence"/>
</dbReference>
<dbReference type="EMBL" id="CAMXCT010000840">
    <property type="protein sequence ID" value="CAI3983854.1"/>
    <property type="molecule type" value="Genomic_DNA"/>
</dbReference>
<feature type="compositionally biased region" description="Basic and acidic residues" evidence="1">
    <location>
        <begin position="264"/>
        <end position="280"/>
    </location>
</feature>
<dbReference type="AlphaFoldDB" id="A0A9P1FNI8"/>